<keyword evidence="2" id="KW-1185">Reference proteome</keyword>
<gene>
    <name evidence="1" type="ORF">ACFOD4_01760</name>
</gene>
<dbReference type="Pfam" id="PF06080">
    <property type="entry name" value="DUF938"/>
    <property type="match status" value="1"/>
</dbReference>
<evidence type="ECO:0000313" key="2">
    <source>
        <dbReference type="Proteomes" id="UP001595593"/>
    </source>
</evidence>
<dbReference type="PANTHER" id="PTHR20974">
    <property type="entry name" value="UPF0585 PROTEIN CG18661"/>
    <property type="match status" value="1"/>
</dbReference>
<dbReference type="SUPFAM" id="SSF53335">
    <property type="entry name" value="S-adenosyl-L-methionine-dependent methyltransferases"/>
    <property type="match status" value="1"/>
</dbReference>
<evidence type="ECO:0000313" key="1">
    <source>
        <dbReference type="EMBL" id="MFC3123772.1"/>
    </source>
</evidence>
<dbReference type="EMBL" id="JBHRTN010000003">
    <property type="protein sequence ID" value="MFC3123772.1"/>
    <property type="molecule type" value="Genomic_DNA"/>
</dbReference>
<comment type="caution">
    <text evidence="1">The sequence shown here is derived from an EMBL/GenBank/DDBJ whole genome shotgun (WGS) entry which is preliminary data.</text>
</comment>
<proteinExistence type="predicted"/>
<organism evidence="1 2">
    <name type="scientific">Teichococcus globiformis</name>
    <dbReference type="NCBI Taxonomy" id="2307229"/>
    <lineage>
        <taxon>Bacteria</taxon>
        <taxon>Pseudomonadati</taxon>
        <taxon>Pseudomonadota</taxon>
        <taxon>Alphaproteobacteria</taxon>
        <taxon>Acetobacterales</taxon>
        <taxon>Roseomonadaceae</taxon>
        <taxon>Roseomonas</taxon>
    </lineage>
</organism>
<dbReference type="RefSeq" id="WP_379592977.1">
    <property type="nucleotide sequence ID" value="NZ_JBHRTN010000003.1"/>
</dbReference>
<dbReference type="InterPro" id="IPR029063">
    <property type="entry name" value="SAM-dependent_MTases_sf"/>
</dbReference>
<dbReference type="Gene3D" id="3.40.50.150">
    <property type="entry name" value="Vaccinia Virus protein VP39"/>
    <property type="match status" value="1"/>
</dbReference>
<dbReference type="InterPro" id="IPR010342">
    <property type="entry name" value="DUF938"/>
</dbReference>
<dbReference type="PANTHER" id="PTHR20974:SF0">
    <property type="entry name" value="UPF0585 PROTEIN CG18661"/>
    <property type="match status" value="1"/>
</dbReference>
<name>A0ABV7FY68_9PROT</name>
<reference evidence="2" key="1">
    <citation type="journal article" date="2019" name="Int. J. Syst. Evol. Microbiol.">
        <title>The Global Catalogue of Microorganisms (GCM) 10K type strain sequencing project: providing services to taxonomists for standard genome sequencing and annotation.</title>
        <authorList>
            <consortium name="The Broad Institute Genomics Platform"/>
            <consortium name="The Broad Institute Genome Sequencing Center for Infectious Disease"/>
            <person name="Wu L."/>
            <person name="Ma J."/>
        </authorList>
    </citation>
    <scope>NUCLEOTIDE SEQUENCE [LARGE SCALE GENOMIC DNA]</scope>
    <source>
        <strain evidence="2">KCTC 52094</strain>
    </source>
</reference>
<dbReference type="Proteomes" id="UP001595593">
    <property type="component" value="Unassembled WGS sequence"/>
</dbReference>
<protein>
    <submittedName>
        <fullName evidence="1">DUF938 domain-containing protein</fullName>
    </submittedName>
</protein>
<accession>A0ABV7FY68</accession>
<sequence length="200" mass="21172">MNITPRLSAPAALRNRGPILDVLRRVLPEAGLVLEVASGTGEHVAHFAAALPGLDWQPTEPTPEGRASIDSWAEGLPNLRRALPLDAAAPGWPVERADAVLCSNMIHIAPWAAAEGLFAGAARLLPTGGLLALYGPFRFAGHVLERGNADFDASLRARNPEWGLRLAEDVAALGARCGFGAPEVVAMPASNRMLLFRRAP</sequence>